<comment type="similarity">
    <text evidence="2">Belongs to the NADH:flavin oxidoreductase/NADH oxidase family.</text>
</comment>
<evidence type="ECO:0000256" key="3">
    <source>
        <dbReference type="ARBA" id="ARBA00022630"/>
    </source>
</evidence>
<organism evidence="7 8">
    <name type="scientific">Solanum pennellii</name>
    <name type="common">Tomato</name>
    <name type="synonym">Lycopersicon pennellii</name>
    <dbReference type="NCBI Taxonomy" id="28526"/>
    <lineage>
        <taxon>Eukaryota</taxon>
        <taxon>Viridiplantae</taxon>
        <taxon>Streptophyta</taxon>
        <taxon>Embryophyta</taxon>
        <taxon>Tracheophyta</taxon>
        <taxon>Spermatophyta</taxon>
        <taxon>Magnoliopsida</taxon>
        <taxon>eudicotyledons</taxon>
        <taxon>Gunneridae</taxon>
        <taxon>Pentapetalae</taxon>
        <taxon>asterids</taxon>
        <taxon>lamiids</taxon>
        <taxon>Solanales</taxon>
        <taxon>Solanaceae</taxon>
        <taxon>Solanoideae</taxon>
        <taxon>Solaneae</taxon>
        <taxon>Solanum</taxon>
        <taxon>Solanum subgen. Lycopersicon</taxon>
    </lineage>
</organism>
<protein>
    <submittedName>
        <fullName evidence="8">12-oxophytodienoate reductase-like protein</fullName>
    </submittedName>
</protein>
<evidence type="ECO:0000259" key="6">
    <source>
        <dbReference type="Pfam" id="PF00724"/>
    </source>
</evidence>
<evidence type="ECO:0000313" key="8">
    <source>
        <dbReference type="RefSeq" id="XP_027769739.1"/>
    </source>
</evidence>
<dbReference type="InterPro" id="IPR013785">
    <property type="entry name" value="Aldolase_TIM"/>
</dbReference>
<dbReference type="InterPro" id="IPR001155">
    <property type="entry name" value="OxRdtase_FMN_N"/>
</dbReference>
<gene>
    <name evidence="8" type="primary">LOC107025809</name>
</gene>
<evidence type="ECO:0000256" key="1">
    <source>
        <dbReference type="ARBA" id="ARBA00001917"/>
    </source>
</evidence>
<comment type="cofactor">
    <cofactor evidence="1">
        <name>FMN</name>
        <dbReference type="ChEBI" id="CHEBI:58210"/>
    </cofactor>
</comment>
<reference evidence="8" key="2">
    <citation type="submission" date="2025-08" db="UniProtKB">
        <authorList>
            <consortium name="RefSeq"/>
        </authorList>
    </citation>
    <scope>IDENTIFICATION</scope>
</reference>
<keyword evidence="4" id="KW-0288">FMN</keyword>
<accession>A0ABM1V1X1</accession>
<dbReference type="PANTHER" id="PTHR22893">
    <property type="entry name" value="NADH OXIDOREDUCTASE-RELATED"/>
    <property type="match status" value="1"/>
</dbReference>
<dbReference type="GeneID" id="107025809"/>
<keyword evidence="5" id="KW-0521">NADP</keyword>
<sequence length="189" mass="20602">MLFLSSFSHAGPDDQVYAKPTPLPLESDKIPCIVNDFRIAARNAIKAGFDGIEINASSGGYLIDEFMNDQVHGWTDEYDETIKDSCRLALEIVEAVANEIGADKIGIKLSPFDGKKDSNSEALATYMANELSNLGVLVNLDLLSLMVNVKWSINLNNLMTTLRKQNASMTAFNVTCKAAQESHGIKKGS</sequence>
<keyword evidence="7" id="KW-1185">Reference proteome</keyword>
<reference evidence="7" key="1">
    <citation type="journal article" date="2014" name="Nat. Genet.">
        <title>The genome of the stress-tolerant wild tomato species Solanum pennellii.</title>
        <authorList>
            <person name="Bolger A."/>
            <person name="Scossa F."/>
            <person name="Bolger M.E."/>
            <person name="Lanz C."/>
            <person name="Maumus F."/>
            <person name="Tohge T."/>
            <person name="Quesneville H."/>
            <person name="Alseekh S."/>
            <person name="Sorensen I."/>
            <person name="Lichtenstein G."/>
            <person name="Fich E.A."/>
            <person name="Conte M."/>
            <person name="Keller H."/>
            <person name="Schneeberger K."/>
            <person name="Schwacke R."/>
            <person name="Ofner I."/>
            <person name="Vrebalov J."/>
            <person name="Xu Y."/>
            <person name="Osorio S."/>
            <person name="Aflitos S.A."/>
            <person name="Schijlen E."/>
            <person name="Jimenez-Gomez J.M."/>
            <person name="Ryngajllo M."/>
            <person name="Kimura S."/>
            <person name="Kumar R."/>
            <person name="Koenig D."/>
            <person name="Headland L.R."/>
            <person name="Maloof J.N."/>
            <person name="Sinha N."/>
            <person name="van Ham R.C."/>
            <person name="Lankhorst R.K."/>
            <person name="Mao L."/>
            <person name="Vogel A."/>
            <person name="Arsova B."/>
            <person name="Panstruga R."/>
            <person name="Fei Z."/>
            <person name="Rose J.K."/>
            <person name="Zamir D."/>
            <person name="Carrari F."/>
            <person name="Giovannoni J.J."/>
            <person name="Weigel D."/>
            <person name="Usadel B."/>
            <person name="Fernie A.R."/>
        </authorList>
    </citation>
    <scope>NUCLEOTIDE SEQUENCE [LARGE SCALE GENOMIC DNA]</scope>
    <source>
        <strain evidence="7">cv. LA0716</strain>
    </source>
</reference>
<evidence type="ECO:0000256" key="5">
    <source>
        <dbReference type="ARBA" id="ARBA00022857"/>
    </source>
</evidence>
<evidence type="ECO:0000313" key="7">
    <source>
        <dbReference type="Proteomes" id="UP000694930"/>
    </source>
</evidence>
<evidence type="ECO:0000256" key="2">
    <source>
        <dbReference type="ARBA" id="ARBA00005979"/>
    </source>
</evidence>
<dbReference type="SUPFAM" id="SSF51395">
    <property type="entry name" value="FMN-linked oxidoreductases"/>
    <property type="match status" value="1"/>
</dbReference>
<proteinExistence type="inferred from homology"/>
<dbReference type="Proteomes" id="UP000694930">
    <property type="component" value="Chromosome 1"/>
</dbReference>
<dbReference type="Gene3D" id="3.20.20.70">
    <property type="entry name" value="Aldolase class I"/>
    <property type="match status" value="1"/>
</dbReference>
<dbReference type="InterPro" id="IPR045247">
    <property type="entry name" value="Oye-like"/>
</dbReference>
<dbReference type="Pfam" id="PF00724">
    <property type="entry name" value="Oxidored_FMN"/>
    <property type="match status" value="1"/>
</dbReference>
<keyword evidence="3" id="KW-0285">Flavoprotein</keyword>
<dbReference type="PANTHER" id="PTHR22893:SF137">
    <property type="entry name" value="12-OXOPHYTODIENOATE REDUCTASE-LIKE PROTEIN"/>
    <property type="match status" value="1"/>
</dbReference>
<name>A0ABM1V1X1_SOLPN</name>
<feature type="domain" description="NADH:flavin oxidoreductase/NADH oxidase N-terminal" evidence="6">
    <location>
        <begin position="24"/>
        <end position="147"/>
    </location>
</feature>
<dbReference type="RefSeq" id="XP_027769739.1">
    <property type="nucleotide sequence ID" value="XM_027913938.1"/>
</dbReference>
<evidence type="ECO:0000256" key="4">
    <source>
        <dbReference type="ARBA" id="ARBA00022643"/>
    </source>
</evidence>